<reference evidence="1 2" key="1">
    <citation type="submission" date="2023-03" db="EMBL/GenBank/DDBJ databases">
        <title>Muricauda XX sp. nov. and Muricauda XXX sp. nov., two novel species isolated from Okinawa Trough.</title>
        <authorList>
            <person name="Cao W."/>
            <person name="Deng X."/>
        </authorList>
    </citation>
    <scope>NUCLEOTIDE SEQUENCE [LARGE SCALE GENOMIC DNA]</scope>
    <source>
        <strain evidence="1 2">334s03</strain>
    </source>
</reference>
<accession>A0ABT5Y3P6</accession>
<evidence type="ECO:0000313" key="2">
    <source>
        <dbReference type="Proteomes" id="UP001221366"/>
    </source>
</evidence>
<proteinExistence type="predicted"/>
<organism evidence="1 2">
    <name type="scientific">Flagellimonas yonaguniensis</name>
    <dbReference type="NCBI Taxonomy" id="3031325"/>
    <lineage>
        <taxon>Bacteria</taxon>
        <taxon>Pseudomonadati</taxon>
        <taxon>Bacteroidota</taxon>
        <taxon>Flavobacteriia</taxon>
        <taxon>Flavobacteriales</taxon>
        <taxon>Flavobacteriaceae</taxon>
        <taxon>Flagellimonas</taxon>
    </lineage>
</organism>
<dbReference type="Proteomes" id="UP001221366">
    <property type="component" value="Unassembled WGS sequence"/>
</dbReference>
<comment type="caution">
    <text evidence="1">The sequence shown here is derived from an EMBL/GenBank/DDBJ whole genome shotgun (WGS) entry which is preliminary data.</text>
</comment>
<gene>
    <name evidence="1" type="ORF">PY092_17480</name>
</gene>
<protein>
    <submittedName>
        <fullName evidence="1">Uncharacterized protein</fullName>
    </submittedName>
</protein>
<name>A0ABT5Y3P6_9FLAO</name>
<evidence type="ECO:0000313" key="1">
    <source>
        <dbReference type="EMBL" id="MDF0717959.1"/>
    </source>
</evidence>
<keyword evidence="2" id="KW-1185">Reference proteome</keyword>
<dbReference type="EMBL" id="JARFVB010000016">
    <property type="protein sequence ID" value="MDF0717959.1"/>
    <property type="molecule type" value="Genomic_DNA"/>
</dbReference>
<sequence length="167" mass="20239">MHKLKGFNHNREYHGKGQLKQFDHSNYVIKVYDKAKQYSIKDKNILRFELKFLKQKEFQNLGIINLQDLKCKVKLRRLFDLLLQRFDELTIIDEIADSSSILKEDRIKLLEYMTPTFWEEKLNGVHTQIKSRHRDKFNSILDKYDLLKTKRVLRYALVNKFNYLIDN</sequence>
<dbReference type="RefSeq" id="WP_275617083.1">
    <property type="nucleotide sequence ID" value="NZ_JARFVB010000016.1"/>
</dbReference>